<protein>
    <submittedName>
        <fullName evidence="2">Uncharacterized protein</fullName>
    </submittedName>
</protein>
<reference evidence="2" key="2">
    <citation type="journal article" date="2023" name="Proc. Natl. Acad. Sci. U.S.A.">
        <title>A global phylogenomic analysis of the shiitake genus Lentinula.</title>
        <authorList>
            <person name="Sierra-Patev S."/>
            <person name="Min B."/>
            <person name="Naranjo-Ortiz M."/>
            <person name="Looney B."/>
            <person name="Konkel Z."/>
            <person name="Slot J.C."/>
            <person name="Sakamoto Y."/>
            <person name="Steenwyk J.L."/>
            <person name="Rokas A."/>
            <person name="Carro J."/>
            <person name="Camarero S."/>
            <person name="Ferreira P."/>
            <person name="Molpeceres G."/>
            <person name="Ruiz-Duenas F.J."/>
            <person name="Serrano A."/>
            <person name="Henrissat B."/>
            <person name="Drula E."/>
            <person name="Hughes K.W."/>
            <person name="Mata J.L."/>
            <person name="Ishikawa N.K."/>
            <person name="Vargas-Isla R."/>
            <person name="Ushijima S."/>
            <person name="Smith C.A."/>
            <person name="Donoghue J."/>
            <person name="Ahrendt S."/>
            <person name="Andreopoulos W."/>
            <person name="He G."/>
            <person name="LaButti K."/>
            <person name="Lipzen A."/>
            <person name="Ng V."/>
            <person name="Riley R."/>
            <person name="Sandor L."/>
            <person name="Barry K."/>
            <person name="Martinez A.T."/>
            <person name="Xiao Y."/>
            <person name="Gibbons J.G."/>
            <person name="Terashima K."/>
            <person name="Grigoriev I.V."/>
            <person name="Hibbett D."/>
        </authorList>
    </citation>
    <scope>NUCLEOTIDE SEQUENCE</scope>
    <source>
        <strain evidence="2">Sp2 HRB7682 ss15</strain>
    </source>
</reference>
<name>A0A9W9DW19_9AGAR</name>
<feature type="compositionally biased region" description="Polar residues" evidence="1">
    <location>
        <begin position="217"/>
        <end position="237"/>
    </location>
</feature>
<proteinExistence type="predicted"/>
<evidence type="ECO:0000313" key="3">
    <source>
        <dbReference type="Proteomes" id="UP001150238"/>
    </source>
</evidence>
<dbReference type="Proteomes" id="UP001150238">
    <property type="component" value="Unassembled WGS sequence"/>
</dbReference>
<organism evidence="2 3">
    <name type="scientific">Lentinula lateritia</name>
    <dbReference type="NCBI Taxonomy" id="40482"/>
    <lineage>
        <taxon>Eukaryota</taxon>
        <taxon>Fungi</taxon>
        <taxon>Dikarya</taxon>
        <taxon>Basidiomycota</taxon>
        <taxon>Agaricomycotina</taxon>
        <taxon>Agaricomycetes</taxon>
        <taxon>Agaricomycetidae</taxon>
        <taxon>Agaricales</taxon>
        <taxon>Marasmiineae</taxon>
        <taxon>Omphalotaceae</taxon>
        <taxon>Lentinula</taxon>
    </lineage>
</organism>
<reference evidence="2" key="1">
    <citation type="submission" date="2022-08" db="EMBL/GenBank/DDBJ databases">
        <authorList>
            <consortium name="DOE Joint Genome Institute"/>
            <person name="Min B."/>
            <person name="Riley R."/>
            <person name="Sierra-Patev S."/>
            <person name="Naranjo-Ortiz M."/>
            <person name="Looney B."/>
            <person name="Konkel Z."/>
            <person name="Slot J.C."/>
            <person name="Sakamoto Y."/>
            <person name="Steenwyk J.L."/>
            <person name="Rokas A."/>
            <person name="Carro J."/>
            <person name="Camarero S."/>
            <person name="Ferreira P."/>
            <person name="Molpeceres G."/>
            <person name="Ruiz-Duenas F.J."/>
            <person name="Serrano A."/>
            <person name="Henrissat B."/>
            <person name="Drula E."/>
            <person name="Hughes K.W."/>
            <person name="Mata J.L."/>
            <person name="Ishikawa N.K."/>
            <person name="Vargas-Isla R."/>
            <person name="Ushijima S."/>
            <person name="Smith C.A."/>
            <person name="Ahrendt S."/>
            <person name="Andreopoulos W."/>
            <person name="He G."/>
            <person name="Labutti K."/>
            <person name="Lipzen A."/>
            <person name="Ng V."/>
            <person name="Sandor L."/>
            <person name="Barry K."/>
            <person name="Martinez A.T."/>
            <person name="Xiao Y."/>
            <person name="Gibbons J.G."/>
            <person name="Terashima K."/>
            <person name="Hibbett D.S."/>
            <person name="Grigoriev I.V."/>
        </authorList>
    </citation>
    <scope>NUCLEOTIDE SEQUENCE</scope>
    <source>
        <strain evidence="2">Sp2 HRB7682 ss15</strain>
    </source>
</reference>
<feature type="region of interest" description="Disordered" evidence="1">
    <location>
        <begin position="195"/>
        <end position="239"/>
    </location>
</feature>
<dbReference type="AlphaFoldDB" id="A0A9W9DW19"/>
<feature type="region of interest" description="Disordered" evidence="1">
    <location>
        <begin position="1"/>
        <end position="27"/>
    </location>
</feature>
<evidence type="ECO:0000313" key="2">
    <source>
        <dbReference type="EMBL" id="KAJ4487081.1"/>
    </source>
</evidence>
<feature type="region of interest" description="Disordered" evidence="1">
    <location>
        <begin position="76"/>
        <end position="148"/>
    </location>
</feature>
<feature type="compositionally biased region" description="Low complexity" evidence="1">
    <location>
        <begin position="76"/>
        <end position="99"/>
    </location>
</feature>
<dbReference type="EMBL" id="JANVFS010000009">
    <property type="protein sequence ID" value="KAJ4487081.1"/>
    <property type="molecule type" value="Genomic_DNA"/>
</dbReference>
<evidence type="ECO:0000256" key="1">
    <source>
        <dbReference type="SAM" id="MobiDB-lite"/>
    </source>
</evidence>
<sequence length="479" mass="51245">MAEDDLYASESDSARGHSSSSGTGRDILDILTTSPELDMDHALIVARLTQETTGPPYAITGSLHTGTCLPYTSTATYSSPYTRSSTSSSYPPTSPSRSTLNRTSAMRRRTGTTTSYSSSGGSSSGSNSGYQPSEESSDKENDESASGSYVYTGFSGTKSSGTGYDVCPSSDLSELTSSMTYTSTLLWMLGSTLMPSDPSSSLSDSDRELSSDGENLVTASQRSSDYLTTRTPSSEASFKSLPSIPSEYITASEGSIAYKTISEPITEPTTAYSTAEMCPSKLETIPSEEETPKAYSEHLPELEELPSVLLSAHLSALPSFAPPSIPSFAPPSIPPPAPPCISSPAPPSTPIYTSICSPICTSPLFLPPRALLVLRLASRQLQRTWCNLDALIEQTKLAVAALTNCSLLDELKLWYPLRYLSPESSQEWLSSTELLVAVHPWIEQCDSLGARLGRSAASILYDTDKHTYSYLVGTTKVNH</sequence>
<comment type="caution">
    <text evidence="2">The sequence shown here is derived from an EMBL/GenBank/DDBJ whole genome shotgun (WGS) entry which is preliminary data.</text>
</comment>
<accession>A0A9W9DW19</accession>
<gene>
    <name evidence="2" type="ORF">C8J55DRAFT_487262</name>
</gene>
<feature type="compositionally biased region" description="Low complexity" evidence="1">
    <location>
        <begin position="111"/>
        <end position="129"/>
    </location>
</feature>